<proteinExistence type="predicted"/>
<protein>
    <submittedName>
        <fullName evidence="1">Glycosyltransferase family 8 protein</fullName>
    </submittedName>
</protein>
<dbReference type="InterPro" id="IPR029044">
    <property type="entry name" value="Nucleotide-diphossugar_trans"/>
</dbReference>
<dbReference type="OrthoDB" id="2014201at2759"/>
<dbReference type="InterPro" id="IPR050587">
    <property type="entry name" value="GNT1/Glycosyltrans_8"/>
</dbReference>
<dbReference type="Pfam" id="PF01501">
    <property type="entry name" value="Glyco_transf_8"/>
    <property type="match status" value="1"/>
</dbReference>
<dbReference type="Proteomes" id="UP000799439">
    <property type="component" value="Unassembled WGS sequence"/>
</dbReference>
<dbReference type="CDD" id="cd02537">
    <property type="entry name" value="GT8_Glycogenin"/>
    <property type="match status" value="1"/>
</dbReference>
<dbReference type="SUPFAM" id="SSF53448">
    <property type="entry name" value="Nucleotide-diphospho-sugar transferases"/>
    <property type="match status" value="1"/>
</dbReference>
<accession>A0A9P4JAR8</accession>
<dbReference type="GO" id="GO:0016757">
    <property type="term" value="F:glycosyltransferase activity"/>
    <property type="evidence" value="ECO:0007669"/>
    <property type="project" value="InterPro"/>
</dbReference>
<gene>
    <name evidence="1" type="ORF">K461DRAFT_251468</name>
</gene>
<reference evidence="1" key="1">
    <citation type="journal article" date="2020" name="Stud. Mycol.">
        <title>101 Dothideomycetes genomes: a test case for predicting lifestyles and emergence of pathogens.</title>
        <authorList>
            <person name="Haridas S."/>
            <person name="Albert R."/>
            <person name="Binder M."/>
            <person name="Bloem J."/>
            <person name="Labutti K."/>
            <person name="Salamov A."/>
            <person name="Andreopoulos B."/>
            <person name="Baker S."/>
            <person name="Barry K."/>
            <person name="Bills G."/>
            <person name="Bluhm B."/>
            <person name="Cannon C."/>
            <person name="Castanera R."/>
            <person name="Culley D."/>
            <person name="Daum C."/>
            <person name="Ezra D."/>
            <person name="Gonzalez J."/>
            <person name="Henrissat B."/>
            <person name="Kuo A."/>
            <person name="Liang C."/>
            <person name="Lipzen A."/>
            <person name="Lutzoni F."/>
            <person name="Magnuson J."/>
            <person name="Mondo S."/>
            <person name="Nolan M."/>
            <person name="Ohm R."/>
            <person name="Pangilinan J."/>
            <person name="Park H.-J."/>
            <person name="Ramirez L."/>
            <person name="Alfaro M."/>
            <person name="Sun H."/>
            <person name="Tritt A."/>
            <person name="Yoshinaga Y."/>
            <person name="Zwiers L.-H."/>
            <person name="Turgeon B."/>
            <person name="Goodwin S."/>
            <person name="Spatafora J."/>
            <person name="Crous P."/>
            <person name="Grigoriev I."/>
        </authorList>
    </citation>
    <scope>NUCLEOTIDE SEQUENCE</scope>
    <source>
        <strain evidence="1">CBS 260.36</strain>
    </source>
</reference>
<dbReference type="AlphaFoldDB" id="A0A9P4JAR8"/>
<comment type="caution">
    <text evidence="1">The sequence shown here is derived from an EMBL/GenBank/DDBJ whole genome shotgun (WGS) entry which is preliminary data.</text>
</comment>
<organism evidence="1 2">
    <name type="scientific">Myriangium duriaei CBS 260.36</name>
    <dbReference type="NCBI Taxonomy" id="1168546"/>
    <lineage>
        <taxon>Eukaryota</taxon>
        <taxon>Fungi</taxon>
        <taxon>Dikarya</taxon>
        <taxon>Ascomycota</taxon>
        <taxon>Pezizomycotina</taxon>
        <taxon>Dothideomycetes</taxon>
        <taxon>Dothideomycetidae</taxon>
        <taxon>Myriangiales</taxon>
        <taxon>Myriangiaceae</taxon>
        <taxon>Myriangium</taxon>
    </lineage>
</organism>
<name>A0A9P4JAR8_9PEZI</name>
<keyword evidence="2" id="KW-1185">Reference proteome</keyword>
<dbReference type="PANTHER" id="PTHR11183">
    <property type="entry name" value="GLYCOGENIN SUBFAMILY MEMBER"/>
    <property type="match status" value="1"/>
</dbReference>
<dbReference type="InterPro" id="IPR002495">
    <property type="entry name" value="Glyco_trans_8"/>
</dbReference>
<dbReference type="EMBL" id="ML996081">
    <property type="protein sequence ID" value="KAF2158176.1"/>
    <property type="molecule type" value="Genomic_DNA"/>
</dbReference>
<sequence>MPTMAVDPYPYAYCTLITRASYLAGVILLAHSLHEQGSAHPLIVLYTPSLPASSIRALELEARKTNMILHPVSALLPRDNIHVHLIAARFADTWTKLRVFQLHEVYPQFKTLCYLDADMLIFRPLDSIFTSHPLPGPDWIAANHACVCNLDSDPWAPEDWTKENCAYTPLSHPSALTHPTPVTPTSRPTHHLLNSGMFLFSPSPTLWASMLAFFNTTPLLSEFKFPDQDFLAEFFRNRWQSLGWQYNALKTMRYWHTNMWRDDSVVVLHYIVDKPWAARNKPDGTAGYLGRDGETHTWWWRTFDEWRQARLRDNEGKEIVGLVDKYCDSGSGEMDQDMKDIGAETQKLAGSKYKKGQDDEEKTKTKNAFKADGKMAEAHMQNMQKVTDEQALAGKGMGLQGANGGEGLMRP</sequence>
<dbReference type="Gene3D" id="3.90.550.10">
    <property type="entry name" value="Spore Coat Polysaccharide Biosynthesis Protein SpsA, Chain A"/>
    <property type="match status" value="1"/>
</dbReference>
<evidence type="ECO:0000313" key="2">
    <source>
        <dbReference type="Proteomes" id="UP000799439"/>
    </source>
</evidence>
<evidence type="ECO:0000313" key="1">
    <source>
        <dbReference type="EMBL" id="KAF2158176.1"/>
    </source>
</evidence>